<dbReference type="InterPro" id="IPR016169">
    <property type="entry name" value="FAD-bd_PCMH_sub2"/>
</dbReference>
<keyword evidence="5" id="KW-0274">FAD</keyword>
<dbReference type="Gene3D" id="3.40.462.10">
    <property type="entry name" value="FAD-linked oxidases, C-terminal domain"/>
    <property type="match status" value="1"/>
</dbReference>
<comment type="caution">
    <text evidence="10">The sequence shown here is derived from an EMBL/GenBank/DDBJ whole genome shotgun (WGS) entry which is preliminary data.</text>
</comment>
<gene>
    <name evidence="10" type="ORF">GCM10022381_26300</name>
</gene>
<feature type="domain" description="FAD-binding PCMH-type" evidence="9">
    <location>
        <begin position="1"/>
        <end position="174"/>
    </location>
</feature>
<evidence type="ECO:0000259" key="9">
    <source>
        <dbReference type="PROSITE" id="PS51387"/>
    </source>
</evidence>
<protein>
    <recommendedName>
        <fullName evidence="2">Delta(24)-sterol reductase</fullName>
        <ecNumber evidence="2">1.3.1.72</ecNumber>
    </recommendedName>
</protein>
<organism evidence="10 11">
    <name type="scientific">Leifsonia kafniensis</name>
    <dbReference type="NCBI Taxonomy" id="475957"/>
    <lineage>
        <taxon>Bacteria</taxon>
        <taxon>Bacillati</taxon>
        <taxon>Actinomycetota</taxon>
        <taxon>Actinomycetes</taxon>
        <taxon>Micrococcales</taxon>
        <taxon>Microbacteriaceae</taxon>
        <taxon>Leifsonia</taxon>
    </lineage>
</organism>
<keyword evidence="7" id="KW-0560">Oxidoreductase</keyword>
<dbReference type="SUPFAM" id="SSF55103">
    <property type="entry name" value="FAD-linked oxidases, C-terminal domain"/>
    <property type="match status" value="1"/>
</dbReference>
<keyword evidence="8" id="KW-0472">Membrane</keyword>
<dbReference type="RefSeq" id="WP_345067372.1">
    <property type="nucleotide sequence ID" value="NZ_BAABCN010000007.1"/>
</dbReference>
<evidence type="ECO:0000256" key="3">
    <source>
        <dbReference type="ARBA" id="ARBA00022630"/>
    </source>
</evidence>
<dbReference type="EC" id="1.3.1.72" evidence="2"/>
<keyword evidence="3" id="KW-0285">Flavoprotein</keyword>
<dbReference type="InterPro" id="IPR016164">
    <property type="entry name" value="FAD-linked_Oxase-like_C"/>
</dbReference>
<sequence>MPALIVDAQSAHAAGVQRLLASFRALPSTSAVRLAKPTSNLFRTRAKTTATGLDTSGLTGVIAIDVEAQTADVAGMCTYEHLVAATLRHGLTPLVVPQLKTITLGGAVTGLGIESTSFRNGLPHESVLEMDILTGAGEVLTASPHEHTDLFRAFPNSYGTLGYAVRLRIELEPVQPFVALRHLRFRALGQLLATMNDIIETGTFDGVRVDYLDGVVFSADESYLCLGTQTSTPGVVSDYTGQQIYYRSIQHDQGVTADRLTFRDYLWRWDTDWFWCSEAFGAQVPGIRRIWPRRYRRSSVYAKLMKLERRFQIGDRIEKLNGRPPRERVVQDVELPIERCAEFLDWFLATVPIEPIWLCPLRLRDGGRNRISGTSGEAWPLYPLQPGRSYVNVGFWSTVPVGSVDGQTNRLIERRVGELHGHKSLYSDSFYSRAQFDELYGGAAYRAVKERYDPDSRLLDLYAKAVLRA</sequence>
<dbReference type="Gene3D" id="3.30.465.10">
    <property type="match status" value="1"/>
</dbReference>
<dbReference type="EMBL" id="BAABCN010000007">
    <property type="protein sequence ID" value="GAA3882787.1"/>
    <property type="molecule type" value="Genomic_DNA"/>
</dbReference>
<dbReference type="Pfam" id="PF01565">
    <property type="entry name" value="FAD_binding_4"/>
    <property type="match status" value="1"/>
</dbReference>
<keyword evidence="6" id="KW-1133">Transmembrane helix</keyword>
<proteinExistence type="predicted"/>
<dbReference type="PROSITE" id="PS51387">
    <property type="entry name" value="FAD_PCMH"/>
    <property type="match status" value="1"/>
</dbReference>
<reference evidence="11" key="1">
    <citation type="journal article" date="2019" name="Int. J. Syst. Evol. Microbiol.">
        <title>The Global Catalogue of Microorganisms (GCM) 10K type strain sequencing project: providing services to taxonomists for standard genome sequencing and annotation.</title>
        <authorList>
            <consortium name="The Broad Institute Genomics Platform"/>
            <consortium name="The Broad Institute Genome Sequencing Center for Infectious Disease"/>
            <person name="Wu L."/>
            <person name="Ma J."/>
        </authorList>
    </citation>
    <scope>NUCLEOTIDE SEQUENCE [LARGE SCALE GENOMIC DNA]</scope>
    <source>
        <strain evidence="11">JCM 17021</strain>
    </source>
</reference>
<evidence type="ECO:0000256" key="2">
    <source>
        <dbReference type="ARBA" id="ARBA00012405"/>
    </source>
</evidence>
<evidence type="ECO:0000256" key="1">
    <source>
        <dbReference type="ARBA" id="ARBA00004167"/>
    </source>
</evidence>
<dbReference type="PANTHER" id="PTHR10801">
    <property type="entry name" value="24-DEHYDROCHOLESTEROL REDUCTASE"/>
    <property type="match status" value="1"/>
</dbReference>
<keyword evidence="11" id="KW-1185">Reference proteome</keyword>
<accession>A0ABP7KNW5</accession>
<dbReference type="SUPFAM" id="SSF56176">
    <property type="entry name" value="FAD-binding/transporter-associated domain-like"/>
    <property type="match status" value="1"/>
</dbReference>
<dbReference type="InterPro" id="IPR016166">
    <property type="entry name" value="FAD-bd_PCMH"/>
</dbReference>
<dbReference type="InterPro" id="IPR006094">
    <property type="entry name" value="Oxid_FAD_bind_N"/>
</dbReference>
<dbReference type="InterPro" id="IPR016170">
    <property type="entry name" value="Cytok_DH_C_sf"/>
</dbReference>
<dbReference type="Proteomes" id="UP001501803">
    <property type="component" value="Unassembled WGS sequence"/>
</dbReference>
<evidence type="ECO:0000256" key="5">
    <source>
        <dbReference type="ARBA" id="ARBA00022827"/>
    </source>
</evidence>
<evidence type="ECO:0000256" key="4">
    <source>
        <dbReference type="ARBA" id="ARBA00022692"/>
    </source>
</evidence>
<evidence type="ECO:0000256" key="7">
    <source>
        <dbReference type="ARBA" id="ARBA00023002"/>
    </source>
</evidence>
<comment type="subcellular location">
    <subcellularLocation>
        <location evidence="1">Membrane</location>
        <topology evidence="1">Single-pass membrane protein</topology>
    </subcellularLocation>
</comment>
<evidence type="ECO:0000256" key="8">
    <source>
        <dbReference type="ARBA" id="ARBA00023136"/>
    </source>
</evidence>
<keyword evidence="4" id="KW-0812">Transmembrane</keyword>
<evidence type="ECO:0000313" key="10">
    <source>
        <dbReference type="EMBL" id="GAA3882787.1"/>
    </source>
</evidence>
<dbReference type="PANTHER" id="PTHR10801:SF0">
    <property type="entry name" value="DELTA(24)-STEROL REDUCTASE"/>
    <property type="match status" value="1"/>
</dbReference>
<dbReference type="InterPro" id="IPR036318">
    <property type="entry name" value="FAD-bd_PCMH-like_sf"/>
</dbReference>
<evidence type="ECO:0000313" key="11">
    <source>
        <dbReference type="Proteomes" id="UP001501803"/>
    </source>
</evidence>
<dbReference type="InterPro" id="IPR040165">
    <property type="entry name" value="Diminuto-like"/>
</dbReference>
<evidence type="ECO:0000256" key="6">
    <source>
        <dbReference type="ARBA" id="ARBA00022989"/>
    </source>
</evidence>
<name>A0ABP7KNW5_9MICO</name>